<evidence type="ECO:0000259" key="2">
    <source>
        <dbReference type="Pfam" id="PF22936"/>
    </source>
</evidence>
<gene>
    <name evidence="3" type="ORF">NE237_003104</name>
</gene>
<evidence type="ECO:0000256" key="1">
    <source>
        <dbReference type="SAM" id="MobiDB-lite"/>
    </source>
</evidence>
<dbReference type="AlphaFoldDB" id="A0A9Q0QSA2"/>
<proteinExistence type="predicted"/>
<feature type="compositionally biased region" description="Polar residues" evidence="1">
    <location>
        <begin position="132"/>
        <end position="141"/>
    </location>
</feature>
<comment type="caution">
    <text evidence="3">The sequence shown here is derived from an EMBL/GenBank/DDBJ whole genome shotgun (WGS) entry which is preliminary data.</text>
</comment>
<reference evidence="3" key="1">
    <citation type="journal article" date="2023" name="Plant J.">
        <title>The genome of the king protea, Protea cynaroides.</title>
        <authorList>
            <person name="Chang J."/>
            <person name="Duong T.A."/>
            <person name="Schoeman C."/>
            <person name="Ma X."/>
            <person name="Roodt D."/>
            <person name="Barker N."/>
            <person name="Li Z."/>
            <person name="Van de Peer Y."/>
            <person name="Mizrachi E."/>
        </authorList>
    </citation>
    <scope>NUCLEOTIDE SEQUENCE</scope>
    <source>
        <tissue evidence="3">Young leaves</tissue>
    </source>
</reference>
<feature type="region of interest" description="Disordered" evidence="1">
    <location>
        <begin position="109"/>
        <end position="141"/>
    </location>
</feature>
<accession>A0A9Q0QSA2</accession>
<evidence type="ECO:0000313" key="4">
    <source>
        <dbReference type="Proteomes" id="UP001141806"/>
    </source>
</evidence>
<feature type="domain" description="Retrovirus-related Pol polyprotein from transposon TNT 1-94-like beta-barrel" evidence="2">
    <location>
        <begin position="42"/>
        <end position="100"/>
    </location>
</feature>
<name>A0A9Q0QSA2_9MAGN</name>
<dbReference type="EMBL" id="JAMYWD010000005">
    <property type="protein sequence ID" value="KAJ4970005.1"/>
    <property type="molecule type" value="Genomic_DNA"/>
</dbReference>
<dbReference type="PANTHER" id="PTHR47592">
    <property type="entry name" value="PBF68 PROTEIN"/>
    <property type="match status" value="1"/>
</dbReference>
<sequence length="224" mass="25385">MENANAANLVEQESVLIAMISDLHIGIITKLNIAAITYTFDWWYNSGGTVHVCNDKSQFKTFEKVTEGYEVMLKNNDTTKVLGKGTVEISLTSRKKFLTLVLLSNSHNQTHSSYTIPPQDPAQSPVEDQDDTTSSQEFQTSHVSTAPHDDAFVVEEDEDPSIIFPAHLTLVVKFIASKQYRRQAEIDGLPSTWSTKYRMRVSFFSTDISIFQFNHELDPQRRMC</sequence>
<protein>
    <recommendedName>
        <fullName evidence="2">Retrovirus-related Pol polyprotein from transposon TNT 1-94-like beta-barrel domain-containing protein</fullName>
    </recommendedName>
</protein>
<dbReference type="OrthoDB" id="1300022at2759"/>
<dbReference type="Pfam" id="PF22936">
    <property type="entry name" value="Pol_BBD"/>
    <property type="match status" value="1"/>
</dbReference>
<keyword evidence="4" id="KW-1185">Reference proteome</keyword>
<evidence type="ECO:0000313" key="3">
    <source>
        <dbReference type="EMBL" id="KAJ4970005.1"/>
    </source>
</evidence>
<dbReference type="PANTHER" id="PTHR47592:SF31">
    <property type="entry name" value="ZINC FINGER, CCHC-TYPE-RELATED"/>
    <property type="match status" value="1"/>
</dbReference>
<dbReference type="Proteomes" id="UP001141806">
    <property type="component" value="Unassembled WGS sequence"/>
</dbReference>
<organism evidence="3 4">
    <name type="scientific">Protea cynaroides</name>
    <dbReference type="NCBI Taxonomy" id="273540"/>
    <lineage>
        <taxon>Eukaryota</taxon>
        <taxon>Viridiplantae</taxon>
        <taxon>Streptophyta</taxon>
        <taxon>Embryophyta</taxon>
        <taxon>Tracheophyta</taxon>
        <taxon>Spermatophyta</taxon>
        <taxon>Magnoliopsida</taxon>
        <taxon>Proteales</taxon>
        <taxon>Proteaceae</taxon>
        <taxon>Protea</taxon>
    </lineage>
</organism>
<dbReference type="InterPro" id="IPR054722">
    <property type="entry name" value="PolX-like_BBD"/>
</dbReference>